<dbReference type="InterPro" id="IPR050314">
    <property type="entry name" value="Glycosyl_Hydrlase_18"/>
</dbReference>
<feature type="compositionally biased region" description="Low complexity" evidence="4">
    <location>
        <begin position="924"/>
        <end position="935"/>
    </location>
</feature>
<feature type="compositionally biased region" description="Basic and acidic residues" evidence="4">
    <location>
        <begin position="474"/>
        <end position="487"/>
    </location>
</feature>
<dbReference type="GO" id="GO:0005576">
    <property type="term" value="C:extracellular region"/>
    <property type="evidence" value="ECO:0007669"/>
    <property type="project" value="TreeGrafter"/>
</dbReference>
<feature type="compositionally biased region" description="Polar residues" evidence="4">
    <location>
        <begin position="529"/>
        <end position="543"/>
    </location>
</feature>
<keyword evidence="7" id="KW-1185">Reference proteome</keyword>
<evidence type="ECO:0000259" key="5">
    <source>
        <dbReference type="PROSITE" id="PS51910"/>
    </source>
</evidence>
<dbReference type="Proteomes" id="UP000271974">
    <property type="component" value="Unassembled WGS sequence"/>
</dbReference>
<dbReference type="InterPro" id="IPR011583">
    <property type="entry name" value="Chitinase_II/V-like_cat"/>
</dbReference>
<reference evidence="6 7" key="1">
    <citation type="submission" date="2019-01" db="EMBL/GenBank/DDBJ databases">
        <title>A draft genome assembly of the solar-powered sea slug Elysia chlorotica.</title>
        <authorList>
            <person name="Cai H."/>
            <person name="Li Q."/>
            <person name="Fang X."/>
            <person name="Li J."/>
            <person name="Curtis N.E."/>
            <person name="Altenburger A."/>
            <person name="Shibata T."/>
            <person name="Feng M."/>
            <person name="Maeda T."/>
            <person name="Schwartz J.A."/>
            <person name="Shigenobu S."/>
            <person name="Lundholm N."/>
            <person name="Nishiyama T."/>
            <person name="Yang H."/>
            <person name="Hasebe M."/>
            <person name="Li S."/>
            <person name="Pierce S.K."/>
            <person name="Wang J."/>
        </authorList>
    </citation>
    <scope>NUCLEOTIDE SEQUENCE [LARGE SCALE GENOMIC DNA]</scope>
    <source>
        <strain evidence="6">EC2010</strain>
        <tissue evidence="6">Whole organism of an adult</tissue>
    </source>
</reference>
<feature type="domain" description="GH18" evidence="5">
    <location>
        <begin position="78"/>
        <end position="392"/>
    </location>
</feature>
<feature type="compositionally biased region" description="Basic residues" evidence="4">
    <location>
        <begin position="506"/>
        <end position="522"/>
    </location>
</feature>
<feature type="compositionally biased region" description="Basic and acidic residues" evidence="4">
    <location>
        <begin position="1023"/>
        <end position="1034"/>
    </location>
</feature>
<dbReference type="Gene3D" id="3.20.20.80">
    <property type="entry name" value="Glycosidases"/>
    <property type="match status" value="1"/>
</dbReference>
<feature type="region of interest" description="Disordered" evidence="4">
    <location>
        <begin position="919"/>
        <end position="973"/>
    </location>
</feature>
<proteinExistence type="predicted"/>
<dbReference type="PROSITE" id="PS51910">
    <property type="entry name" value="GH18_2"/>
    <property type="match status" value="1"/>
</dbReference>
<feature type="compositionally biased region" description="Basic and acidic residues" evidence="4">
    <location>
        <begin position="583"/>
        <end position="592"/>
    </location>
</feature>
<sequence length="1051" mass="119117">MSWRYVHQIACGARRCEPTMEFLWPSGGTPSAGSFKVSVYRIKWAEPFPRCVMIMLAEALANNVPADSDLRLRKKPEYKRVCYYTNWSQYRGDQARFLPSDIDPFLCTHLIFAFAKVDNGVLSPYEWNDMQHPFLYKQFTDLKKSNPKLKTLLAVGGWNHGSLPFTAMVSSQAGRAQFIKHAIKYLRSNRFDGLDLDWEYPASRGSPGTDKANFAALAQELSEAFVQEATKSGEDRLLLTMAVPGGETLTLAGYDVKKLNKYVDFFNLMSYDLHGGWSPTIGHHAPLMGGYSWAPAQSKPENVIIRRLLTKRLRRGWLREEQVPFAVSDEDRIWVGYDDEQSLLAKVNYAKKKGLGGVMVWSLDQDDFTGRFGGHGVRYPLMTALRDELEGKNVNKPLLYPEPKDGPQKSGKPKEKELTAALKQISASVKNSKADSMLSKVERFPAAHPSAVPLFASLTGSEASSPYGHRVRQDKRSEPYRSLESPRKRVNRRRNKDSSKETAARSKYRHTTYSANKKRYTARGRNELPNESLSMKTKQQHNTPEMKDAQTRRGNSQYVQRPRSPHYDQKHPNPAMYDTNSARPDETNEAKRITPTRLVRGKQKRKSGKRGRGKSPHRKSPVLYHTVQFNRRKFGSEFPKHVPFSVISVQTNPPSDLAQGTPVLDPWYQDGNVKFVNANDRQTPRVSHGMHAEDGEDPMPEKATSEILRIHDQVEENRQPSYISHPSSGTFAASLNVNKNDIDSGNAIARSYRKPVVELSHAEKDGGYFNDRGDKYQDDQIASQYEDKPFEISQDADFDWLDDNFDDTTAQEREYQIIEHDPSKKWYEPILHKQREEELDLKLADSLPYNVPWRSDDVRELDIKPRAQAALQAGRGFESRQPGASQLAPYSGDKFVRVHAVPLSGLSLTDIVRQNKNQNELGYSKSSSNSTVSTSDKQQHLADYRSPQPWFDRDTDVSESNTESISAEGLGNSLSEPSMEVITVPLGPEEVSNGSRIKRPRRRMVKTQAKYRPNSHQSLSRNLDADSKKREADSVNHIPTVAADKPVPKRI</sequence>
<dbReference type="GO" id="GO:0006032">
    <property type="term" value="P:chitin catabolic process"/>
    <property type="evidence" value="ECO:0007669"/>
    <property type="project" value="TreeGrafter"/>
</dbReference>
<dbReference type="AlphaFoldDB" id="A0A3S0ZNH5"/>
<dbReference type="InterPro" id="IPR001223">
    <property type="entry name" value="Glyco_hydro18_cat"/>
</dbReference>
<dbReference type="Pfam" id="PF00704">
    <property type="entry name" value="Glyco_hydro_18"/>
    <property type="match status" value="2"/>
</dbReference>
<dbReference type="STRING" id="188477.A0A3S0ZNH5"/>
<feature type="compositionally biased region" description="Basic residues" evidence="4">
    <location>
        <begin position="599"/>
        <end position="619"/>
    </location>
</feature>
<evidence type="ECO:0000256" key="1">
    <source>
        <dbReference type="ARBA" id="ARBA00022801"/>
    </source>
</evidence>
<dbReference type="GO" id="GO:0004568">
    <property type="term" value="F:chitinase activity"/>
    <property type="evidence" value="ECO:0007669"/>
    <property type="project" value="UniProtKB-ARBA"/>
</dbReference>
<keyword evidence="2 3" id="KW-0326">Glycosidase</keyword>
<dbReference type="InterPro" id="IPR001579">
    <property type="entry name" value="Glyco_hydro_18_chit_AS"/>
</dbReference>
<dbReference type="PANTHER" id="PTHR11177">
    <property type="entry name" value="CHITINASE"/>
    <property type="match status" value="1"/>
</dbReference>
<feature type="region of interest" description="Disordered" evidence="4">
    <location>
        <begin position="1003"/>
        <end position="1051"/>
    </location>
</feature>
<dbReference type="EMBL" id="RQTK01000474">
    <property type="protein sequence ID" value="RUS79055.1"/>
    <property type="molecule type" value="Genomic_DNA"/>
</dbReference>
<evidence type="ECO:0000256" key="3">
    <source>
        <dbReference type="RuleBase" id="RU000489"/>
    </source>
</evidence>
<feature type="region of interest" description="Disordered" evidence="4">
    <location>
        <begin position="460"/>
        <end position="619"/>
    </location>
</feature>
<keyword evidence="1 3" id="KW-0378">Hydrolase</keyword>
<dbReference type="InterPro" id="IPR017853">
    <property type="entry name" value="GH"/>
</dbReference>
<dbReference type="PROSITE" id="PS01095">
    <property type="entry name" value="GH18_1"/>
    <property type="match status" value="1"/>
</dbReference>
<organism evidence="6 7">
    <name type="scientific">Elysia chlorotica</name>
    <name type="common">Eastern emerald elysia</name>
    <name type="synonym">Sea slug</name>
    <dbReference type="NCBI Taxonomy" id="188477"/>
    <lineage>
        <taxon>Eukaryota</taxon>
        <taxon>Metazoa</taxon>
        <taxon>Spiralia</taxon>
        <taxon>Lophotrochozoa</taxon>
        <taxon>Mollusca</taxon>
        <taxon>Gastropoda</taxon>
        <taxon>Heterobranchia</taxon>
        <taxon>Euthyneura</taxon>
        <taxon>Panpulmonata</taxon>
        <taxon>Sacoglossa</taxon>
        <taxon>Placobranchoidea</taxon>
        <taxon>Plakobranchidae</taxon>
        <taxon>Elysia</taxon>
    </lineage>
</organism>
<evidence type="ECO:0000256" key="2">
    <source>
        <dbReference type="ARBA" id="ARBA00023295"/>
    </source>
</evidence>
<dbReference type="PANTHER" id="PTHR11177:SF317">
    <property type="entry name" value="CHITINASE 12-RELATED"/>
    <property type="match status" value="1"/>
</dbReference>
<dbReference type="GO" id="GO:0005975">
    <property type="term" value="P:carbohydrate metabolic process"/>
    <property type="evidence" value="ECO:0007669"/>
    <property type="project" value="InterPro"/>
</dbReference>
<evidence type="ECO:0000313" key="7">
    <source>
        <dbReference type="Proteomes" id="UP000271974"/>
    </source>
</evidence>
<gene>
    <name evidence="6" type="ORF">EGW08_013181</name>
</gene>
<evidence type="ECO:0000313" key="6">
    <source>
        <dbReference type="EMBL" id="RUS79055.1"/>
    </source>
</evidence>
<accession>A0A3S0ZNH5</accession>
<comment type="caution">
    <text evidence="6">The sequence shown here is derived from an EMBL/GenBank/DDBJ whole genome shotgun (WGS) entry which is preliminary data.</text>
</comment>
<feature type="region of interest" description="Disordered" evidence="4">
    <location>
        <begin position="394"/>
        <end position="417"/>
    </location>
</feature>
<dbReference type="OrthoDB" id="73875at2759"/>
<dbReference type="GO" id="GO:0008061">
    <property type="term" value="F:chitin binding"/>
    <property type="evidence" value="ECO:0007669"/>
    <property type="project" value="InterPro"/>
</dbReference>
<dbReference type="SMART" id="SM00636">
    <property type="entry name" value="Glyco_18"/>
    <property type="match status" value="1"/>
</dbReference>
<protein>
    <recommendedName>
        <fullName evidence="5">GH18 domain-containing protein</fullName>
    </recommendedName>
</protein>
<name>A0A3S0ZNH5_ELYCH</name>
<dbReference type="SUPFAM" id="SSF51445">
    <property type="entry name" value="(Trans)glycosidases"/>
    <property type="match status" value="1"/>
</dbReference>
<feature type="compositionally biased region" description="Basic and acidic residues" evidence="4">
    <location>
        <begin position="402"/>
        <end position="417"/>
    </location>
</feature>
<evidence type="ECO:0000256" key="4">
    <source>
        <dbReference type="SAM" id="MobiDB-lite"/>
    </source>
</evidence>